<dbReference type="STRING" id="27342.A0A0H2R5X7"/>
<accession>A0A0H2R5X7</accession>
<organism evidence="1 2">
    <name type="scientific">Schizopora paradoxa</name>
    <dbReference type="NCBI Taxonomy" id="27342"/>
    <lineage>
        <taxon>Eukaryota</taxon>
        <taxon>Fungi</taxon>
        <taxon>Dikarya</taxon>
        <taxon>Basidiomycota</taxon>
        <taxon>Agaricomycotina</taxon>
        <taxon>Agaricomycetes</taxon>
        <taxon>Hymenochaetales</taxon>
        <taxon>Schizoporaceae</taxon>
        <taxon>Schizopora</taxon>
    </lineage>
</organism>
<dbReference type="InParanoid" id="A0A0H2R5X7"/>
<proteinExistence type="predicted"/>
<protein>
    <submittedName>
        <fullName evidence="1">Uncharacterized protein</fullName>
    </submittedName>
</protein>
<evidence type="ECO:0000313" key="2">
    <source>
        <dbReference type="Proteomes" id="UP000053477"/>
    </source>
</evidence>
<dbReference type="EMBL" id="KQ086150">
    <property type="protein sequence ID" value="KLO07259.1"/>
    <property type="molecule type" value="Genomic_DNA"/>
</dbReference>
<keyword evidence="2" id="KW-1185">Reference proteome</keyword>
<dbReference type="InterPro" id="IPR032675">
    <property type="entry name" value="LRR_dom_sf"/>
</dbReference>
<evidence type="ECO:0000313" key="1">
    <source>
        <dbReference type="EMBL" id="KLO07259.1"/>
    </source>
</evidence>
<dbReference type="OrthoDB" id="3365698at2759"/>
<dbReference type="Gene3D" id="3.80.10.10">
    <property type="entry name" value="Ribonuclease Inhibitor"/>
    <property type="match status" value="1"/>
</dbReference>
<sequence>MDRMSSKDLEATRSIAVFLESLETMKRTGFDEEDGWKLWCMDWLRTSSDPDTSLEMKVHVAKSSLSRMKSIAKVLESVSASLESSIDHVANESRDMIRVSGFSSLPDDVIARIFELYHEEYRNLVGEGDAKNWGKSFRAPNVLTQVCKRFRQVALHIPALWDCVSGRTRHAREMIPILMDRCQYPTVFLDYDFFQEPNTSNSADFLRILPPASQWRGLAIFHGRTEGSREFFEDIHAFSNGRLDNLLDLRIAHVGETPDEDEDDGEDGDESTNIYENDAAFLAEWRLPKLKRLTLSNIIPTRMDCPNLQECRIDLGTNKVHWDIHTLKKFFLCIPLLESLSFSFCNDIPDEGDIHNHMQMHLFEPVRLSRLRSLELNVTKETEGSFLRNVLDILDLSTISRLRVSLLYARNNTKDLASCLAGWLFGISFTNTNSHRVFPNVKDFHLALHKEYKECALPYGNLMRCLPQVRNLELNLPEISEPSFILVFKYLKELRSIRLDDRNSSHRYYLADDFERVDQQKLDQLERFEIEGGGSLWGQKDRLERRLESKLIWRT</sequence>
<dbReference type="Proteomes" id="UP000053477">
    <property type="component" value="Unassembled WGS sequence"/>
</dbReference>
<name>A0A0H2R5X7_9AGAM</name>
<gene>
    <name evidence="1" type="ORF">SCHPADRAFT_656654</name>
</gene>
<dbReference type="AlphaFoldDB" id="A0A0H2R5X7"/>
<dbReference type="SUPFAM" id="SSF52047">
    <property type="entry name" value="RNI-like"/>
    <property type="match status" value="1"/>
</dbReference>
<reference evidence="1 2" key="1">
    <citation type="submission" date="2015-04" db="EMBL/GenBank/DDBJ databases">
        <title>Complete genome sequence of Schizopora paradoxa KUC8140, a cosmopolitan wood degrader in East Asia.</title>
        <authorList>
            <consortium name="DOE Joint Genome Institute"/>
            <person name="Min B."/>
            <person name="Park H."/>
            <person name="Jang Y."/>
            <person name="Kim J.-J."/>
            <person name="Kim K.H."/>
            <person name="Pangilinan J."/>
            <person name="Lipzen A."/>
            <person name="Riley R."/>
            <person name="Grigoriev I.V."/>
            <person name="Spatafora J.W."/>
            <person name="Choi I.-G."/>
        </authorList>
    </citation>
    <scope>NUCLEOTIDE SEQUENCE [LARGE SCALE GENOMIC DNA]</scope>
    <source>
        <strain evidence="1 2">KUC8140</strain>
    </source>
</reference>